<comment type="subcellular location">
    <subcellularLocation>
        <location evidence="1">Cell membrane</location>
        <topology evidence="1">Multi-pass membrane protein</topology>
    </subcellularLocation>
</comment>
<gene>
    <name evidence="9" type="ORF">EJN90_04065</name>
</gene>
<keyword evidence="3" id="KW-1003">Cell membrane</keyword>
<feature type="transmembrane region" description="Helical" evidence="7">
    <location>
        <begin position="175"/>
        <end position="193"/>
    </location>
</feature>
<dbReference type="OrthoDB" id="9773404at2"/>
<feature type="transmembrane region" description="Helical" evidence="7">
    <location>
        <begin position="55"/>
        <end position="75"/>
    </location>
</feature>
<dbReference type="SUPFAM" id="SSF103473">
    <property type="entry name" value="MFS general substrate transporter"/>
    <property type="match status" value="1"/>
</dbReference>
<reference evidence="10" key="1">
    <citation type="submission" date="2018-12" db="EMBL/GenBank/DDBJ databases">
        <title>Complete genome sequencing of Jeotgalibaca sp. H21T32.</title>
        <authorList>
            <person name="Bae J.-W."/>
            <person name="Lee S.-Y."/>
        </authorList>
    </citation>
    <scope>NUCLEOTIDE SEQUENCE [LARGE SCALE GENOMIC DNA]</scope>
    <source>
        <strain evidence="10">H21T32</strain>
    </source>
</reference>
<organism evidence="9 10">
    <name type="scientific">Jeotgalibaca ciconiae</name>
    <dbReference type="NCBI Taxonomy" id="2496265"/>
    <lineage>
        <taxon>Bacteria</taxon>
        <taxon>Bacillati</taxon>
        <taxon>Bacillota</taxon>
        <taxon>Bacilli</taxon>
        <taxon>Lactobacillales</taxon>
        <taxon>Carnobacteriaceae</taxon>
        <taxon>Jeotgalibaca</taxon>
    </lineage>
</organism>
<keyword evidence="10" id="KW-1185">Reference proteome</keyword>
<evidence type="ECO:0000313" key="10">
    <source>
        <dbReference type="Proteomes" id="UP000273326"/>
    </source>
</evidence>
<keyword evidence="2" id="KW-0813">Transport</keyword>
<name>A0A3S9H9D2_9LACT</name>
<feature type="transmembrane region" description="Helical" evidence="7">
    <location>
        <begin position="331"/>
        <end position="354"/>
    </location>
</feature>
<evidence type="ECO:0000256" key="6">
    <source>
        <dbReference type="ARBA" id="ARBA00023136"/>
    </source>
</evidence>
<dbReference type="Proteomes" id="UP000273326">
    <property type="component" value="Chromosome"/>
</dbReference>
<dbReference type="InterPro" id="IPR020846">
    <property type="entry name" value="MFS_dom"/>
</dbReference>
<dbReference type="GO" id="GO:0022857">
    <property type="term" value="F:transmembrane transporter activity"/>
    <property type="evidence" value="ECO:0007669"/>
    <property type="project" value="InterPro"/>
</dbReference>
<keyword evidence="5 7" id="KW-1133">Transmembrane helix</keyword>
<evidence type="ECO:0000256" key="5">
    <source>
        <dbReference type="ARBA" id="ARBA00022989"/>
    </source>
</evidence>
<feature type="transmembrane region" description="Helical" evidence="7">
    <location>
        <begin position="366"/>
        <end position="385"/>
    </location>
</feature>
<dbReference type="GO" id="GO:0005886">
    <property type="term" value="C:plasma membrane"/>
    <property type="evidence" value="ECO:0007669"/>
    <property type="project" value="UniProtKB-SubCell"/>
</dbReference>
<dbReference type="Pfam" id="PF07690">
    <property type="entry name" value="MFS_1"/>
    <property type="match status" value="1"/>
</dbReference>
<feature type="transmembrane region" description="Helical" evidence="7">
    <location>
        <begin position="307"/>
        <end position="325"/>
    </location>
</feature>
<evidence type="ECO:0000256" key="7">
    <source>
        <dbReference type="SAM" id="Phobius"/>
    </source>
</evidence>
<feature type="transmembrane region" description="Helical" evidence="7">
    <location>
        <begin position="13"/>
        <end position="35"/>
    </location>
</feature>
<keyword evidence="6 7" id="KW-0472">Membrane</keyword>
<dbReference type="EMBL" id="CP034465">
    <property type="protein sequence ID" value="AZP03911.1"/>
    <property type="molecule type" value="Genomic_DNA"/>
</dbReference>
<feature type="domain" description="Major facilitator superfamily (MFS) profile" evidence="8">
    <location>
        <begin position="17"/>
        <end position="421"/>
    </location>
</feature>
<keyword evidence="4 7" id="KW-0812">Transmembrane</keyword>
<dbReference type="KEGG" id="jeh:EJN90_04065"/>
<evidence type="ECO:0000259" key="8">
    <source>
        <dbReference type="PROSITE" id="PS50850"/>
    </source>
</evidence>
<dbReference type="PIRSF" id="PIRSF002808">
    <property type="entry name" value="Hexose_phosphate_transp"/>
    <property type="match status" value="1"/>
</dbReference>
<evidence type="ECO:0000256" key="4">
    <source>
        <dbReference type="ARBA" id="ARBA00022692"/>
    </source>
</evidence>
<dbReference type="RefSeq" id="WP_126108989.1">
    <property type="nucleotide sequence ID" value="NZ_CP034465.1"/>
</dbReference>
<feature type="transmembrane region" description="Helical" evidence="7">
    <location>
        <begin position="240"/>
        <end position="261"/>
    </location>
</feature>
<feature type="transmembrane region" description="Helical" evidence="7">
    <location>
        <begin position="82"/>
        <end position="110"/>
    </location>
</feature>
<dbReference type="InterPro" id="IPR000849">
    <property type="entry name" value="Sugar_P_transporter"/>
</dbReference>
<dbReference type="PANTHER" id="PTHR11662">
    <property type="entry name" value="SOLUTE CARRIER FAMILY 17"/>
    <property type="match status" value="1"/>
</dbReference>
<evidence type="ECO:0000313" key="9">
    <source>
        <dbReference type="EMBL" id="AZP03911.1"/>
    </source>
</evidence>
<accession>A0A3S9H9D2</accession>
<dbReference type="InterPro" id="IPR036259">
    <property type="entry name" value="MFS_trans_sf"/>
</dbReference>
<sequence length="426" mass="46290">MDNSRAVSVNERYWWRVVLLSFIGWIIMYATRTIFNPIMGVVGEEFGLSNADLGLANSIFFLTYAVVQIPFGALGDKIGRRLVIMVGFVLFGLMTYASGIATTFVMFLFIRALAGIGQGAYYGPQYALSSEAIPTRTLTLGTAIINSGMAFGTSGGYLLSSQLVLENGQHWSRPFFIMAIPTVIVGILFYVLLKEKIVRPEDQNKTKEELQAEATNGGNGYDESEGAKISLGSIFANRNLLAAFILVFASIYANFVIITWLPTFLIQERGFEGASVGFISSLVPWASIPGAIFLAIRADRMKNTKRIVYILAPIAALSVFLMAFVTNQTLLIVMLIIYGVTGKLAMDPILVAFVSRHSPRRALGTALSAYNFVGMSGSILAPYITGFLSDTSGSMQIGFYLAAVLLIIGVGIFATLAREEKVPNSI</sequence>
<dbReference type="InterPro" id="IPR050382">
    <property type="entry name" value="MFS_Na/Anion_cotransporter"/>
</dbReference>
<dbReference type="AlphaFoldDB" id="A0A3S9H9D2"/>
<feature type="transmembrane region" description="Helical" evidence="7">
    <location>
        <begin position="273"/>
        <end position="295"/>
    </location>
</feature>
<protein>
    <submittedName>
        <fullName evidence="9">MFS transporter</fullName>
    </submittedName>
</protein>
<dbReference type="InterPro" id="IPR011701">
    <property type="entry name" value="MFS"/>
</dbReference>
<dbReference type="PANTHER" id="PTHR11662:SF399">
    <property type="entry name" value="FI19708P1-RELATED"/>
    <property type="match status" value="1"/>
</dbReference>
<proteinExistence type="predicted"/>
<evidence type="ECO:0000256" key="2">
    <source>
        <dbReference type="ARBA" id="ARBA00022448"/>
    </source>
</evidence>
<dbReference type="PROSITE" id="PS50850">
    <property type="entry name" value="MFS"/>
    <property type="match status" value="1"/>
</dbReference>
<evidence type="ECO:0000256" key="3">
    <source>
        <dbReference type="ARBA" id="ARBA00022475"/>
    </source>
</evidence>
<feature type="transmembrane region" description="Helical" evidence="7">
    <location>
        <begin position="397"/>
        <end position="417"/>
    </location>
</feature>
<dbReference type="Gene3D" id="1.20.1250.20">
    <property type="entry name" value="MFS general substrate transporter like domains"/>
    <property type="match status" value="2"/>
</dbReference>
<evidence type="ECO:0000256" key="1">
    <source>
        <dbReference type="ARBA" id="ARBA00004651"/>
    </source>
</evidence>